<evidence type="ECO:0000313" key="3">
    <source>
        <dbReference type="Proteomes" id="UP000824890"/>
    </source>
</evidence>
<comment type="caution">
    <text evidence="2">The sequence shown here is derived from an EMBL/GenBank/DDBJ whole genome shotgun (WGS) entry which is preliminary data.</text>
</comment>
<name>A0ABQ8D8Y3_BRANA</name>
<keyword evidence="1" id="KW-0812">Transmembrane</keyword>
<reference evidence="2 3" key="1">
    <citation type="submission" date="2021-05" db="EMBL/GenBank/DDBJ databases">
        <title>Genome Assembly of Synthetic Allotetraploid Brassica napus Reveals Homoeologous Exchanges between Subgenomes.</title>
        <authorList>
            <person name="Davis J.T."/>
        </authorList>
    </citation>
    <scope>NUCLEOTIDE SEQUENCE [LARGE SCALE GENOMIC DNA]</scope>
    <source>
        <strain evidence="3">cv. Da-Ae</strain>
        <tissue evidence="2">Seedling</tissue>
    </source>
</reference>
<evidence type="ECO:0000256" key="1">
    <source>
        <dbReference type="SAM" id="Phobius"/>
    </source>
</evidence>
<keyword evidence="1" id="KW-0472">Membrane</keyword>
<accession>A0ABQ8D8Y3</accession>
<keyword evidence="3" id="KW-1185">Reference proteome</keyword>
<dbReference type="Proteomes" id="UP000824890">
    <property type="component" value="Unassembled WGS sequence"/>
</dbReference>
<feature type="transmembrane region" description="Helical" evidence="1">
    <location>
        <begin position="56"/>
        <end position="76"/>
    </location>
</feature>
<protein>
    <submittedName>
        <fullName evidence="2">Uncharacterized protein</fullName>
    </submittedName>
</protein>
<sequence length="109" mass="12632">MRVDMMVVPSEYHICTNEEPNKYGNKDKRSGPREEVCTFKAGHYEALPVSIHMETFVSYGLAFYFGGTVLINTLCWRHTFTVFQTAFVQKYPLPKHMKQNSAMKSQFVI</sequence>
<keyword evidence="1" id="KW-1133">Transmembrane helix</keyword>
<dbReference type="EMBL" id="JAGKQM010000005">
    <property type="protein sequence ID" value="KAH0925817.1"/>
    <property type="molecule type" value="Genomic_DNA"/>
</dbReference>
<evidence type="ECO:0000313" key="2">
    <source>
        <dbReference type="EMBL" id="KAH0925817.1"/>
    </source>
</evidence>
<organism evidence="2 3">
    <name type="scientific">Brassica napus</name>
    <name type="common">Rape</name>
    <dbReference type="NCBI Taxonomy" id="3708"/>
    <lineage>
        <taxon>Eukaryota</taxon>
        <taxon>Viridiplantae</taxon>
        <taxon>Streptophyta</taxon>
        <taxon>Embryophyta</taxon>
        <taxon>Tracheophyta</taxon>
        <taxon>Spermatophyta</taxon>
        <taxon>Magnoliopsida</taxon>
        <taxon>eudicotyledons</taxon>
        <taxon>Gunneridae</taxon>
        <taxon>Pentapetalae</taxon>
        <taxon>rosids</taxon>
        <taxon>malvids</taxon>
        <taxon>Brassicales</taxon>
        <taxon>Brassicaceae</taxon>
        <taxon>Brassiceae</taxon>
        <taxon>Brassica</taxon>
    </lineage>
</organism>
<gene>
    <name evidence="2" type="ORF">HID58_018073</name>
</gene>
<proteinExistence type="predicted"/>